<evidence type="ECO:0008006" key="2">
    <source>
        <dbReference type="Google" id="ProtNLM"/>
    </source>
</evidence>
<gene>
    <name evidence="1" type="ORF">MNBD_PLANCTO02-2530</name>
</gene>
<dbReference type="Gene3D" id="3.30.530.20">
    <property type="match status" value="1"/>
</dbReference>
<dbReference type="Pfam" id="PF10604">
    <property type="entry name" value="Polyketide_cyc2"/>
    <property type="match status" value="1"/>
</dbReference>
<reference evidence="1" key="1">
    <citation type="submission" date="2018-06" db="EMBL/GenBank/DDBJ databases">
        <authorList>
            <person name="Zhirakovskaya E."/>
        </authorList>
    </citation>
    <scope>NUCLEOTIDE SEQUENCE</scope>
</reference>
<dbReference type="InterPro" id="IPR023393">
    <property type="entry name" value="START-like_dom_sf"/>
</dbReference>
<name>A0A3B1DI08_9ZZZZ</name>
<organism evidence="1">
    <name type="scientific">hydrothermal vent metagenome</name>
    <dbReference type="NCBI Taxonomy" id="652676"/>
    <lineage>
        <taxon>unclassified sequences</taxon>
        <taxon>metagenomes</taxon>
        <taxon>ecological metagenomes</taxon>
    </lineage>
</organism>
<evidence type="ECO:0000313" key="1">
    <source>
        <dbReference type="EMBL" id="VAX35638.1"/>
    </source>
</evidence>
<accession>A0A3B1DI08</accession>
<dbReference type="SUPFAM" id="SSF55961">
    <property type="entry name" value="Bet v1-like"/>
    <property type="match status" value="1"/>
</dbReference>
<sequence>MKLKMTACIEASKEEVWEILSDVTNVSLWIAPILSARCESDQKRGVGTERICQLKGNMTINEKWIEWNDGVSYTYQVFGSPLIKSAKNKWSVESINGKTLLTTESEVQLKGGLFGKLLEPLMSLASKRMGANSLAAIKYLIENGKPYEGNFSALPKVPAVC</sequence>
<dbReference type="EMBL" id="UOGL01000004">
    <property type="protein sequence ID" value="VAX35638.1"/>
    <property type="molecule type" value="Genomic_DNA"/>
</dbReference>
<dbReference type="CDD" id="cd07821">
    <property type="entry name" value="PYR_PYL_RCAR_like"/>
    <property type="match status" value="1"/>
</dbReference>
<proteinExistence type="predicted"/>
<dbReference type="InterPro" id="IPR019587">
    <property type="entry name" value="Polyketide_cyclase/dehydratase"/>
</dbReference>
<dbReference type="AlphaFoldDB" id="A0A3B1DI08"/>
<protein>
    <recommendedName>
        <fullName evidence="2">SRPBCC family protein</fullName>
    </recommendedName>
</protein>